<dbReference type="PROSITE" id="PS00028">
    <property type="entry name" value="ZINC_FINGER_C2H2_1"/>
    <property type="match status" value="1"/>
</dbReference>
<feature type="compositionally biased region" description="Polar residues" evidence="1">
    <location>
        <begin position="183"/>
        <end position="205"/>
    </location>
</feature>
<gene>
    <name evidence="3" type="ORF">WH47_04486</name>
</gene>
<feature type="compositionally biased region" description="Low complexity" evidence="1">
    <location>
        <begin position="440"/>
        <end position="455"/>
    </location>
</feature>
<dbReference type="STRING" id="597456.A0A0L7R245"/>
<evidence type="ECO:0000313" key="4">
    <source>
        <dbReference type="Proteomes" id="UP000053825"/>
    </source>
</evidence>
<evidence type="ECO:0000313" key="3">
    <source>
        <dbReference type="EMBL" id="KOC64898.1"/>
    </source>
</evidence>
<dbReference type="OrthoDB" id="29058at2759"/>
<organism evidence="3 4">
    <name type="scientific">Habropoda laboriosa</name>
    <dbReference type="NCBI Taxonomy" id="597456"/>
    <lineage>
        <taxon>Eukaryota</taxon>
        <taxon>Metazoa</taxon>
        <taxon>Ecdysozoa</taxon>
        <taxon>Arthropoda</taxon>
        <taxon>Hexapoda</taxon>
        <taxon>Insecta</taxon>
        <taxon>Pterygota</taxon>
        <taxon>Neoptera</taxon>
        <taxon>Endopterygota</taxon>
        <taxon>Hymenoptera</taxon>
        <taxon>Apocrita</taxon>
        <taxon>Aculeata</taxon>
        <taxon>Apoidea</taxon>
        <taxon>Anthophila</taxon>
        <taxon>Apidae</taxon>
        <taxon>Habropoda</taxon>
    </lineage>
</organism>
<dbReference type="EMBL" id="KQ414666">
    <property type="protein sequence ID" value="KOC64898.1"/>
    <property type="molecule type" value="Genomic_DNA"/>
</dbReference>
<dbReference type="Proteomes" id="UP000053825">
    <property type="component" value="Unassembled WGS sequence"/>
</dbReference>
<feature type="region of interest" description="Disordered" evidence="1">
    <location>
        <begin position="170"/>
        <end position="248"/>
    </location>
</feature>
<accession>A0A0L7R245</accession>
<evidence type="ECO:0000256" key="1">
    <source>
        <dbReference type="SAM" id="MobiDB-lite"/>
    </source>
</evidence>
<protein>
    <recommendedName>
        <fullName evidence="2">C2H2-type domain-containing protein</fullName>
    </recommendedName>
</protein>
<dbReference type="AlphaFoldDB" id="A0A0L7R245"/>
<reference evidence="3 4" key="1">
    <citation type="submission" date="2015-07" db="EMBL/GenBank/DDBJ databases">
        <title>The genome of Habropoda laboriosa.</title>
        <authorList>
            <person name="Pan H."/>
            <person name="Kapheim K."/>
        </authorList>
    </citation>
    <scope>NUCLEOTIDE SEQUENCE [LARGE SCALE GENOMIC DNA]</scope>
    <source>
        <strain evidence="3">0110345459</strain>
    </source>
</reference>
<name>A0A0L7R245_9HYME</name>
<feature type="region of interest" description="Disordered" evidence="1">
    <location>
        <begin position="261"/>
        <end position="296"/>
    </location>
</feature>
<feature type="compositionally biased region" description="Basic and acidic residues" evidence="1">
    <location>
        <begin position="273"/>
        <end position="294"/>
    </location>
</feature>
<feature type="region of interest" description="Disordered" evidence="1">
    <location>
        <begin position="430"/>
        <end position="455"/>
    </location>
</feature>
<feature type="region of interest" description="Disordered" evidence="1">
    <location>
        <begin position="336"/>
        <end position="358"/>
    </location>
</feature>
<dbReference type="InterPro" id="IPR013087">
    <property type="entry name" value="Znf_C2H2_type"/>
</dbReference>
<feature type="non-terminal residue" evidence="3">
    <location>
        <position position="1"/>
    </location>
</feature>
<evidence type="ECO:0000259" key="2">
    <source>
        <dbReference type="PROSITE" id="PS00028"/>
    </source>
</evidence>
<feature type="domain" description="C2H2-type" evidence="2">
    <location>
        <begin position="10"/>
        <end position="31"/>
    </location>
</feature>
<proteinExistence type="predicted"/>
<feature type="compositionally biased region" description="Basic and acidic residues" evidence="1">
    <location>
        <begin position="338"/>
        <end position="351"/>
    </location>
</feature>
<keyword evidence="4" id="KW-1185">Reference proteome</keyword>
<sequence length="609" mass="67838">FTIEQTSRACCVCKKLFCCAQCCERHQKKKHANLQLDCPLCASEKLPLKAFEDKSLFYHIVIAHLPLYCYLCGETFKNSKDLESFGTCNWWKSRHRHSLVTEQESVLGTPPLTSDEAGSTGFNGNFGPLTSPPELYRSTSTPMIMGQKNSFEFKTPNVLSFFLKTPKTDTSSLKTDQIRNDTQEGSSKYDNSTSKYISCPSNLDSAETPFRSMPLTRENMEELPRSNSRKLNITKDQEKNNTSEYYTDNHCLEDMELTNVDEEVPDSQSSEINQREKRSDSLKKVRFSDQHEDPLIPSSTATFNMTENEEYFEACNTLSEIKQSLENSQVKIYQDNAKNTEKENRSPDKKTMNCNEQSSASSRVVMMVMIENNSACSTTDLIDSGLKKLQHFASNTNLSGSSHNSSSCSGSITSVDSYYSISNHNYYSPPNVSSSTGTKELSISSNSSNESSSSGGILSAVANAVRSVVKNFSGVGSSTNIEREQVSSMGDITRPSTSDTFSSVSNLASSLFTRPRKRPRDIVESVPTSQRQVDYVAPQIELRSPLAKRPRGWYKIKGREPIARMRNKLPLTSPRGVSSETQVFHQGSLSVGDTVLPLPSRAHQSTQTD</sequence>
<feature type="region of interest" description="Disordered" evidence="1">
    <location>
        <begin position="108"/>
        <end position="133"/>
    </location>
</feature>